<comment type="caution">
    <text evidence="1">The sequence shown here is derived from an EMBL/GenBank/DDBJ whole genome shotgun (WGS) entry which is preliminary data.</text>
</comment>
<sequence>MSSTLENSTLDSLMIPPAELSQITLDEASMPKYSAIKTLTLHWEGEILDNLPYGPAEEATMLTTTFANWRWKAEDYVIPLEDPAGSTEDFLRRMTEKSQRDELLVVYYVGHGGNSQPFMVARQGSEASEEVLLEWSAIHSVLEAADCDVAIFLNCCHGANASVSCDLDGKGFAGPAGKAMCILAATNKGQEAFMSQPMSFGTLLINVLDSTRGDSSSHISISITQLVEKMMNEIGRSGYFRVRDVGRGELHPMKLYPKMNGNIMLHSLSTGQLYQQLPATQGNIGSG</sequence>
<evidence type="ECO:0000313" key="1">
    <source>
        <dbReference type="EMBL" id="KAI6091265.1"/>
    </source>
</evidence>
<evidence type="ECO:0000313" key="2">
    <source>
        <dbReference type="Proteomes" id="UP001497680"/>
    </source>
</evidence>
<proteinExistence type="predicted"/>
<dbReference type="EMBL" id="MU394287">
    <property type="protein sequence ID" value="KAI6091265.1"/>
    <property type="molecule type" value="Genomic_DNA"/>
</dbReference>
<keyword evidence="2" id="KW-1185">Reference proteome</keyword>
<dbReference type="Proteomes" id="UP001497680">
    <property type="component" value="Unassembled WGS sequence"/>
</dbReference>
<gene>
    <name evidence="1" type="ORF">F4821DRAFT_255083</name>
</gene>
<reference evidence="1 2" key="1">
    <citation type="journal article" date="2022" name="New Phytol.">
        <title>Ecological generalism drives hyperdiversity of secondary metabolite gene clusters in xylarialean endophytes.</title>
        <authorList>
            <person name="Franco M.E.E."/>
            <person name="Wisecaver J.H."/>
            <person name="Arnold A.E."/>
            <person name="Ju Y.M."/>
            <person name="Slot J.C."/>
            <person name="Ahrendt S."/>
            <person name="Moore L.P."/>
            <person name="Eastman K.E."/>
            <person name="Scott K."/>
            <person name="Konkel Z."/>
            <person name="Mondo S.J."/>
            <person name="Kuo A."/>
            <person name="Hayes R.D."/>
            <person name="Haridas S."/>
            <person name="Andreopoulos B."/>
            <person name="Riley R."/>
            <person name="LaButti K."/>
            <person name="Pangilinan J."/>
            <person name="Lipzen A."/>
            <person name="Amirebrahimi M."/>
            <person name="Yan J."/>
            <person name="Adam C."/>
            <person name="Keymanesh K."/>
            <person name="Ng V."/>
            <person name="Louie K."/>
            <person name="Northen T."/>
            <person name="Drula E."/>
            <person name="Henrissat B."/>
            <person name="Hsieh H.M."/>
            <person name="Youens-Clark K."/>
            <person name="Lutzoni F."/>
            <person name="Miadlikowska J."/>
            <person name="Eastwood D.C."/>
            <person name="Hamelin R.C."/>
            <person name="Grigoriev I.V."/>
            <person name="U'Ren J.M."/>
        </authorList>
    </citation>
    <scope>NUCLEOTIDE SEQUENCE [LARGE SCALE GENOMIC DNA]</scope>
    <source>
        <strain evidence="1 2">ER1909</strain>
    </source>
</reference>
<protein>
    <submittedName>
        <fullName evidence="1">Uncharacterized protein</fullName>
    </submittedName>
</protein>
<organism evidence="1 2">
    <name type="scientific">Hypoxylon rubiginosum</name>
    <dbReference type="NCBI Taxonomy" id="110542"/>
    <lineage>
        <taxon>Eukaryota</taxon>
        <taxon>Fungi</taxon>
        <taxon>Dikarya</taxon>
        <taxon>Ascomycota</taxon>
        <taxon>Pezizomycotina</taxon>
        <taxon>Sordariomycetes</taxon>
        <taxon>Xylariomycetidae</taxon>
        <taxon>Xylariales</taxon>
        <taxon>Hypoxylaceae</taxon>
        <taxon>Hypoxylon</taxon>
    </lineage>
</organism>
<accession>A0ACC0DFG3</accession>
<name>A0ACC0DFG3_9PEZI</name>